<reference evidence="1 2" key="1">
    <citation type="submission" date="2016-01" db="EMBL/GenBank/DDBJ databases">
        <title>Genome sequencing of Roseivirga spongicola UST030701-084.</title>
        <authorList>
            <person name="Selvaratnam C."/>
            <person name="Thevarajoo S."/>
            <person name="Goh K.M."/>
            <person name="Ee R."/>
            <person name="Chan K.-G."/>
            <person name="Chong C.S."/>
        </authorList>
    </citation>
    <scope>NUCLEOTIDE SEQUENCE [LARGE SCALE GENOMIC DNA]</scope>
    <source>
        <strain evidence="1 2">UST030701-084</strain>
    </source>
</reference>
<gene>
    <name evidence="1" type="ORF">AWW68_12670</name>
</gene>
<accession>A0A150X491</accession>
<evidence type="ECO:0000313" key="2">
    <source>
        <dbReference type="Proteomes" id="UP000075606"/>
    </source>
</evidence>
<evidence type="ECO:0000313" key="1">
    <source>
        <dbReference type="EMBL" id="KYG73539.1"/>
    </source>
</evidence>
<dbReference type="STRING" id="333140.AWW68_12670"/>
<organism evidence="1 2">
    <name type="scientific">Roseivirga spongicola</name>
    <dbReference type="NCBI Taxonomy" id="333140"/>
    <lineage>
        <taxon>Bacteria</taxon>
        <taxon>Pseudomonadati</taxon>
        <taxon>Bacteroidota</taxon>
        <taxon>Cytophagia</taxon>
        <taxon>Cytophagales</taxon>
        <taxon>Roseivirgaceae</taxon>
        <taxon>Roseivirga</taxon>
    </lineage>
</organism>
<sequence>MEMTKSKEIGGKILKYAEEKIQLRSSETTARLRKYVNDLSEVSKELMYSSALRASKSALVMKK</sequence>
<name>A0A150X491_9BACT</name>
<keyword evidence="2" id="KW-1185">Reference proteome</keyword>
<protein>
    <submittedName>
        <fullName evidence="1">Uncharacterized protein</fullName>
    </submittedName>
</protein>
<dbReference type="AlphaFoldDB" id="A0A150X491"/>
<proteinExistence type="predicted"/>
<dbReference type="EMBL" id="LRPC01000028">
    <property type="protein sequence ID" value="KYG73539.1"/>
    <property type="molecule type" value="Genomic_DNA"/>
</dbReference>
<comment type="caution">
    <text evidence="1">The sequence shown here is derived from an EMBL/GenBank/DDBJ whole genome shotgun (WGS) entry which is preliminary data.</text>
</comment>
<dbReference type="Proteomes" id="UP000075606">
    <property type="component" value="Unassembled WGS sequence"/>
</dbReference>